<keyword evidence="5" id="KW-0997">Cell inner membrane</keyword>
<evidence type="ECO:0000256" key="3">
    <source>
        <dbReference type="ARBA" id="ARBA00022448"/>
    </source>
</evidence>
<evidence type="ECO:0000313" key="13">
    <source>
        <dbReference type="Proteomes" id="UP000627446"/>
    </source>
</evidence>
<protein>
    <submittedName>
        <fullName evidence="12">Energy transducer TonB</fullName>
    </submittedName>
</protein>
<comment type="caution">
    <text evidence="12">The sequence shown here is derived from an EMBL/GenBank/DDBJ whole genome shotgun (WGS) entry which is preliminary data.</text>
</comment>
<dbReference type="GO" id="GO:0055085">
    <property type="term" value="P:transmembrane transport"/>
    <property type="evidence" value="ECO:0007669"/>
    <property type="project" value="InterPro"/>
</dbReference>
<dbReference type="PROSITE" id="PS52015">
    <property type="entry name" value="TONB_CTD"/>
    <property type="match status" value="1"/>
</dbReference>
<dbReference type="NCBIfam" id="TIGR01352">
    <property type="entry name" value="tonB_Cterm"/>
    <property type="match status" value="1"/>
</dbReference>
<keyword evidence="9 10" id="KW-0472">Membrane</keyword>
<dbReference type="GO" id="GO:0015031">
    <property type="term" value="P:protein transport"/>
    <property type="evidence" value="ECO:0007669"/>
    <property type="project" value="UniProtKB-KW"/>
</dbReference>
<evidence type="ECO:0000256" key="10">
    <source>
        <dbReference type="SAM" id="Phobius"/>
    </source>
</evidence>
<dbReference type="InterPro" id="IPR037682">
    <property type="entry name" value="TonB_C"/>
</dbReference>
<evidence type="ECO:0000256" key="6">
    <source>
        <dbReference type="ARBA" id="ARBA00022692"/>
    </source>
</evidence>
<dbReference type="EMBL" id="JACOFZ010000002">
    <property type="protein sequence ID" value="MBC3881409.1"/>
    <property type="molecule type" value="Genomic_DNA"/>
</dbReference>
<keyword evidence="6 10" id="KW-0812">Transmembrane</keyword>
<accession>A0A923HUD4</accession>
<dbReference type="SUPFAM" id="SSF74653">
    <property type="entry name" value="TolA/TonB C-terminal domain"/>
    <property type="match status" value="1"/>
</dbReference>
<keyword evidence="8 10" id="KW-1133">Transmembrane helix</keyword>
<dbReference type="InterPro" id="IPR006260">
    <property type="entry name" value="TonB/TolA_C"/>
</dbReference>
<comment type="subcellular location">
    <subcellularLocation>
        <location evidence="1">Cell inner membrane</location>
        <topology evidence="1">Single-pass membrane protein</topology>
        <orientation evidence="1">Periplasmic side</orientation>
    </subcellularLocation>
</comment>
<dbReference type="InterPro" id="IPR051045">
    <property type="entry name" value="TonB-dependent_transducer"/>
</dbReference>
<evidence type="ECO:0000256" key="2">
    <source>
        <dbReference type="ARBA" id="ARBA00006555"/>
    </source>
</evidence>
<name>A0A923HUD4_9BURK</name>
<reference evidence="12" key="1">
    <citation type="submission" date="2020-08" db="EMBL/GenBank/DDBJ databases">
        <title>Novel species isolated from subtropical streams in China.</title>
        <authorList>
            <person name="Lu H."/>
        </authorList>
    </citation>
    <scope>NUCLEOTIDE SEQUENCE</scope>
    <source>
        <strain evidence="12">LX22W</strain>
    </source>
</reference>
<dbReference type="PANTHER" id="PTHR33446:SF2">
    <property type="entry name" value="PROTEIN TONB"/>
    <property type="match status" value="1"/>
</dbReference>
<organism evidence="12 13">
    <name type="scientific">Undibacterium nitidum</name>
    <dbReference type="NCBI Taxonomy" id="2762298"/>
    <lineage>
        <taxon>Bacteria</taxon>
        <taxon>Pseudomonadati</taxon>
        <taxon>Pseudomonadota</taxon>
        <taxon>Betaproteobacteria</taxon>
        <taxon>Burkholderiales</taxon>
        <taxon>Oxalobacteraceae</taxon>
        <taxon>Undibacterium</taxon>
    </lineage>
</organism>
<dbReference type="AlphaFoldDB" id="A0A923HUD4"/>
<evidence type="ECO:0000259" key="11">
    <source>
        <dbReference type="PROSITE" id="PS52015"/>
    </source>
</evidence>
<dbReference type="RefSeq" id="WP_186916074.1">
    <property type="nucleotide sequence ID" value="NZ_JACOFZ010000002.1"/>
</dbReference>
<keyword evidence="4" id="KW-1003">Cell membrane</keyword>
<evidence type="ECO:0000313" key="12">
    <source>
        <dbReference type="EMBL" id="MBC3881409.1"/>
    </source>
</evidence>
<evidence type="ECO:0000256" key="7">
    <source>
        <dbReference type="ARBA" id="ARBA00022927"/>
    </source>
</evidence>
<keyword evidence="3" id="KW-0813">Transport</keyword>
<keyword evidence="7" id="KW-0653">Protein transport</keyword>
<keyword evidence="13" id="KW-1185">Reference proteome</keyword>
<dbReference type="PANTHER" id="PTHR33446">
    <property type="entry name" value="PROTEIN TONB-RELATED"/>
    <property type="match status" value="1"/>
</dbReference>
<dbReference type="Pfam" id="PF03544">
    <property type="entry name" value="TonB_C"/>
    <property type="match status" value="1"/>
</dbReference>
<evidence type="ECO:0000256" key="8">
    <source>
        <dbReference type="ARBA" id="ARBA00022989"/>
    </source>
</evidence>
<dbReference type="GO" id="GO:0098797">
    <property type="term" value="C:plasma membrane protein complex"/>
    <property type="evidence" value="ECO:0007669"/>
    <property type="project" value="TreeGrafter"/>
</dbReference>
<evidence type="ECO:0000256" key="5">
    <source>
        <dbReference type="ARBA" id="ARBA00022519"/>
    </source>
</evidence>
<feature type="transmembrane region" description="Helical" evidence="10">
    <location>
        <begin position="12"/>
        <end position="32"/>
    </location>
</feature>
<dbReference type="Gene3D" id="3.30.1150.10">
    <property type="match status" value="1"/>
</dbReference>
<evidence type="ECO:0000256" key="9">
    <source>
        <dbReference type="ARBA" id="ARBA00023136"/>
    </source>
</evidence>
<evidence type="ECO:0000256" key="1">
    <source>
        <dbReference type="ARBA" id="ARBA00004383"/>
    </source>
</evidence>
<evidence type="ECO:0000256" key="4">
    <source>
        <dbReference type="ARBA" id="ARBA00022475"/>
    </source>
</evidence>
<feature type="domain" description="TonB C-terminal" evidence="11">
    <location>
        <begin position="126"/>
        <end position="217"/>
    </location>
</feature>
<comment type="similarity">
    <text evidence="2">Belongs to the TonB family.</text>
</comment>
<proteinExistence type="inferred from homology"/>
<dbReference type="GO" id="GO:0031992">
    <property type="term" value="F:energy transducer activity"/>
    <property type="evidence" value="ECO:0007669"/>
    <property type="project" value="TreeGrafter"/>
</dbReference>
<sequence>MHFSTAPQSQRQFATIAMIAFAHVVLLAAILANPISRLTTQPKQTIVMMVPTAQPPAQVPPAQKTEKLSKQENIVTTNMPTAVASKADNPDAIQVAPAVSEIPPAPSHVPVTAMPSVAKAEPSGPKVISAVEYIQAPQADYPPMAKRMGEEGRVVMQVLVNDKGRAEKVEIIKSSGFNRLDESAKTALMRAIFKPYVEDGKSVTVLATASINFSLRG</sequence>
<gene>
    <name evidence="12" type="ORF">H8K36_08505</name>
</gene>
<dbReference type="Proteomes" id="UP000627446">
    <property type="component" value="Unassembled WGS sequence"/>
</dbReference>